<dbReference type="PROSITE" id="PS50231">
    <property type="entry name" value="RICIN_B_LECTIN"/>
    <property type="match status" value="1"/>
</dbReference>
<feature type="domain" description="Ricin B lectin" evidence="1">
    <location>
        <begin position="28"/>
        <end position="168"/>
    </location>
</feature>
<sequence>MTSLFKYVWATTPPPKFQSTASSTFVPPGLYIIRSVATDTVADLSGGRGTDRTQVVGWQFNDAAHQKWQIADAGHNQVFFLNAATGTYLTADTHSTGGVILTTGTIGPPTNKHARWTILPAKAKQAYAIHNVADPSKVLDLSYSSPQNGTPVLIYPNHKTKNQQWYLQQLDAPPPPEVIKNTPVGGKGGTAFEEYKYTPIRVLESWSGEVEDRTVVRGLQWTWDDGSKSKLHGSDKGNHRVLVLGLGEKVKESSVSSEDRVDSIVVVKEDGEKFRAGGHEGKVHKQDVGGGVLVGFTGASGLDVDRIGLVFLKED</sequence>
<dbReference type="EMBL" id="ML732168">
    <property type="protein sequence ID" value="KAB8077491.1"/>
    <property type="molecule type" value="Genomic_DNA"/>
</dbReference>
<dbReference type="SMART" id="SM00458">
    <property type="entry name" value="RICIN"/>
    <property type="match status" value="1"/>
</dbReference>
<accession>A0A5N5X9S5</accession>
<dbReference type="InterPro" id="IPR000772">
    <property type="entry name" value="Ricin_B_lectin"/>
</dbReference>
<evidence type="ECO:0000313" key="2">
    <source>
        <dbReference type="EMBL" id="KAB8077491.1"/>
    </source>
</evidence>
<dbReference type="Gene3D" id="2.80.10.50">
    <property type="match status" value="1"/>
</dbReference>
<dbReference type="GO" id="GO:0030246">
    <property type="term" value="F:carbohydrate binding"/>
    <property type="evidence" value="ECO:0007669"/>
    <property type="project" value="UniProtKB-KW"/>
</dbReference>
<dbReference type="InterPro" id="IPR036404">
    <property type="entry name" value="Jacalin-like_lectin_dom_sf"/>
</dbReference>
<dbReference type="Gene3D" id="2.100.10.30">
    <property type="entry name" value="Jacalin-like lectin domain"/>
    <property type="match status" value="1"/>
</dbReference>
<keyword evidence="3" id="KW-1185">Reference proteome</keyword>
<proteinExistence type="predicted"/>
<dbReference type="OrthoDB" id="2131701at2759"/>
<reference evidence="2 3" key="1">
    <citation type="submission" date="2019-04" db="EMBL/GenBank/DDBJ databases">
        <title>Friends and foes A comparative genomics study of 23 Aspergillus species from section Flavi.</title>
        <authorList>
            <consortium name="DOE Joint Genome Institute"/>
            <person name="Kjaerbolling I."/>
            <person name="Vesth T."/>
            <person name="Frisvad J.C."/>
            <person name="Nybo J.L."/>
            <person name="Theobald S."/>
            <person name="Kildgaard S."/>
            <person name="Isbrandt T."/>
            <person name="Kuo A."/>
            <person name="Sato A."/>
            <person name="Lyhne E.K."/>
            <person name="Kogle M.E."/>
            <person name="Wiebenga A."/>
            <person name="Kun R.S."/>
            <person name="Lubbers R.J."/>
            <person name="Makela M.R."/>
            <person name="Barry K."/>
            <person name="Chovatia M."/>
            <person name="Clum A."/>
            <person name="Daum C."/>
            <person name="Haridas S."/>
            <person name="He G."/>
            <person name="LaButti K."/>
            <person name="Lipzen A."/>
            <person name="Mondo S."/>
            <person name="Riley R."/>
            <person name="Salamov A."/>
            <person name="Simmons B.A."/>
            <person name="Magnuson J.K."/>
            <person name="Henrissat B."/>
            <person name="Mortensen U.H."/>
            <person name="Larsen T.O."/>
            <person name="Devries R.P."/>
            <person name="Grigoriev I.V."/>
            <person name="Machida M."/>
            <person name="Baker S.E."/>
            <person name="Andersen M.R."/>
        </authorList>
    </citation>
    <scope>NUCLEOTIDE SEQUENCE [LARGE SCALE GENOMIC DNA]</scope>
    <source>
        <strain evidence="2 3">CBS 151.66</strain>
    </source>
</reference>
<dbReference type="InterPro" id="IPR001229">
    <property type="entry name" value="Jacalin-like_lectin_dom"/>
</dbReference>
<dbReference type="SUPFAM" id="SSF51101">
    <property type="entry name" value="Mannose-binding lectins"/>
    <property type="match status" value="1"/>
</dbReference>
<dbReference type="InterPro" id="IPR035992">
    <property type="entry name" value="Ricin_B-like_lectins"/>
</dbReference>
<dbReference type="SUPFAM" id="SSF50370">
    <property type="entry name" value="Ricin B-like lectins"/>
    <property type="match status" value="1"/>
</dbReference>
<dbReference type="AlphaFoldDB" id="A0A5N5X9S5"/>
<protein>
    <submittedName>
        <fullName evidence="2">Ricin B lectin domain-containing protein</fullName>
    </submittedName>
</protein>
<organism evidence="2 3">
    <name type="scientific">Aspergillus leporis</name>
    <dbReference type="NCBI Taxonomy" id="41062"/>
    <lineage>
        <taxon>Eukaryota</taxon>
        <taxon>Fungi</taxon>
        <taxon>Dikarya</taxon>
        <taxon>Ascomycota</taxon>
        <taxon>Pezizomycotina</taxon>
        <taxon>Eurotiomycetes</taxon>
        <taxon>Eurotiomycetidae</taxon>
        <taxon>Eurotiales</taxon>
        <taxon>Aspergillaceae</taxon>
        <taxon>Aspergillus</taxon>
        <taxon>Aspergillus subgen. Circumdati</taxon>
    </lineage>
</organism>
<keyword evidence="2" id="KW-0430">Lectin</keyword>
<dbReference type="Pfam" id="PF14200">
    <property type="entry name" value="RicinB_lectin_2"/>
    <property type="match status" value="1"/>
</dbReference>
<dbReference type="Proteomes" id="UP000326565">
    <property type="component" value="Unassembled WGS sequence"/>
</dbReference>
<evidence type="ECO:0000259" key="1">
    <source>
        <dbReference type="SMART" id="SM00458"/>
    </source>
</evidence>
<name>A0A5N5X9S5_9EURO</name>
<dbReference type="Pfam" id="PF01419">
    <property type="entry name" value="Jacalin"/>
    <property type="match status" value="1"/>
</dbReference>
<gene>
    <name evidence="2" type="ORF">BDV29DRAFT_153724</name>
</gene>
<evidence type="ECO:0000313" key="3">
    <source>
        <dbReference type="Proteomes" id="UP000326565"/>
    </source>
</evidence>